<dbReference type="SFLD" id="SFLDS00003">
    <property type="entry name" value="Haloacid_Dehalogenase"/>
    <property type="match status" value="1"/>
</dbReference>
<dbReference type="InterPro" id="IPR050155">
    <property type="entry name" value="HAD-like_hydrolase_sf"/>
</dbReference>
<dbReference type="InterPro" id="IPR023198">
    <property type="entry name" value="PGP-like_dom2"/>
</dbReference>
<dbReference type="RefSeq" id="WP_254672708.1">
    <property type="nucleotide sequence ID" value="NZ_JAMWDU010000001.1"/>
</dbReference>
<name>A0A9Q4FRS0_9HYPH</name>
<dbReference type="GO" id="GO:0006281">
    <property type="term" value="P:DNA repair"/>
    <property type="evidence" value="ECO:0007669"/>
    <property type="project" value="TreeGrafter"/>
</dbReference>
<dbReference type="EMBL" id="JAMWDU010000001">
    <property type="protein sequence ID" value="MCP8886104.1"/>
    <property type="molecule type" value="Genomic_DNA"/>
</dbReference>
<dbReference type="PANTHER" id="PTHR43434:SF24">
    <property type="entry name" value="HYDROLASE-RELATED"/>
    <property type="match status" value="1"/>
</dbReference>
<proteinExistence type="predicted"/>
<dbReference type="Gene3D" id="3.40.50.1000">
    <property type="entry name" value="HAD superfamily/HAD-like"/>
    <property type="match status" value="1"/>
</dbReference>
<dbReference type="SFLD" id="SFLDG01129">
    <property type="entry name" value="C1.5:_HAD__Beta-PGM__Phosphata"/>
    <property type="match status" value="1"/>
</dbReference>
<dbReference type="PANTHER" id="PTHR43434">
    <property type="entry name" value="PHOSPHOGLYCOLATE PHOSPHATASE"/>
    <property type="match status" value="1"/>
</dbReference>
<evidence type="ECO:0000313" key="2">
    <source>
        <dbReference type="Proteomes" id="UP001060275"/>
    </source>
</evidence>
<dbReference type="AlphaFoldDB" id="A0A9Q4FRS0"/>
<dbReference type="GO" id="GO:0005829">
    <property type="term" value="C:cytosol"/>
    <property type="evidence" value="ECO:0007669"/>
    <property type="project" value="TreeGrafter"/>
</dbReference>
<dbReference type="Pfam" id="PF13419">
    <property type="entry name" value="HAD_2"/>
    <property type="match status" value="1"/>
</dbReference>
<comment type="caution">
    <text evidence="1">The sequence shown here is derived from an EMBL/GenBank/DDBJ whole genome shotgun (WGS) entry which is preliminary data.</text>
</comment>
<dbReference type="InterPro" id="IPR023214">
    <property type="entry name" value="HAD_sf"/>
</dbReference>
<dbReference type="Gene3D" id="1.10.150.240">
    <property type="entry name" value="Putative phosphatase, domain 2"/>
    <property type="match status" value="1"/>
</dbReference>
<dbReference type="InterPro" id="IPR006439">
    <property type="entry name" value="HAD-SF_hydro_IA"/>
</dbReference>
<keyword evidence="1" id="KW-0378">Hydrolase</keyword>
<dbReference type="Proteomes" id="UP001060275">
    <property type="component" value="Unassembled WGS sequence"/>
</dbReference>
<dbReference type="SFLD" id="SFLDG01135">
    <property type="entry name" value="C1.5.6:_HAD__Beta-PGM__Phospha"/>
    <property type="match status" value="1"/>
</dbReference>
<dbReference type="GO" id="GO:0008967">
    <property type="term" value="F:phosphoglycolate phosphatase activity"/>
    <property type="evidence" value="ECO:0007669"/>
    <property type="project" value="TreeGrafter"/>
</dbReference>
<protein>
    <submittedName>
        <fullName evidence="1">HAD-IA family hydrolase</fullName>
    </submittedName>
</protein>
<evidence type="ECO:0000313" key="1">
    <source>
        <dbReference type="EMBL" id="MCP8886104.1"/>
    </source>
</evidence>
<dbReference type="NCBIfam" id="TIGR01549">
    <property type="entry name" value="HAD-SF-IA-v1"/>
    <property type="match status" value="1"/>
</dbReference>
<dbReference type="NCBIfam" id="TIGR01509">
    <property type="entry name" value="HAD-SF-IA-v3"/>
    <property type="match status" value="1"/>
</dbReference>
<dbReference type="InterPro" id="IPR041492">
    <property type="entry name" value="HAD_2"/>
</dbReference>
<dbReference type="InterPro" id="IPR036412">
    <property type="entry name" value="HAD-like_sf"/>
</dbReference>
<organism evidence="1 2">
    <name type="scientific">Devosia ureilytica</name>
    <dbReference type="NCBI Taxonomy" id="2952754"/>
    <lineage>
        <taxon>Bacteria</taxon>
        <taxon>Pseudomonadati</taxon>
        <taxon>Pseudomonadota</taxon>
        <taxon>Alphaproteobacteria</taxon>
        <taxon>Hyphomicrobiales</taxon>
        <taxon>Devosiaceae</taxon>
        <taxon>Devosia</taxon>
    </lineage>
</organism>
<dbReference type="SUPFAM" id="SSF56784">
    <property type="entry name" value="HAD-like"/>
    <property type="match status" value="1"/>
</dbReference>
<gene>
    <name evidence="1" type="ORF">NF348_03210</name>
</gene>
<sequence>MFDMDGTLIDTQALIAEHMATTFAEADLVVPTPAQVRRIIGLSLPQAMLQLLGSQDIETANQLAERYRAHYRDSLVAAEGREGLFPGAREALHLLHGQAETVMGIATGKGLQGVHRLTQMHEIAKFFSTLQTPDHNPSKPHPGMMLRAMGETGADPSQTVIIGDTSFDMEMGKAAGTKTIGVTWGYHHADDLRGAGADILIESYDALAAAIDQVLET</sequence>
<reference evidence="1" key="1">
    <citation type="submission" date="2022-06" db="EMBL/GenBank/DDBJ databases">
        <title>Devosia sp. XJ19-45 genome assembly.</title>
        <authorList>
            <person name="Li B."/>
            <person name="Cai M."/>
            <person name="Nie G."/>
            <person name="Li W."/>
        </authorList>
    </citation>
    <scope>NUCLEOTIDE SEQUENCE</scope>
    <source>
        <strain evidence="1">XJ19-45</strain>
    </source>
</reference>
<accession>A0A9Q4FRS0</accession>
<keyword evidence="2" id="KW-1185">Reference proteome</keyword>